<comment type="subcellular location">
    <subcellularLocation>
        <location evidence="1">Membrane</location>
        <topology evidence="1">Multi-pass membrane protein</topology>
    </subcellularLocation>
</comment>
<dbReference type="EMBL" id="JAANIU010007627">
    <property type="protein sequence ID" value="KAG1537198.1"/>
    <property type="molecule type" value="Genomic_DNA"/>
</dbReference>
<dbReference type="GO" id="GO:0016020">
    <property type="term" value="C:membrane"/>
    <property type="evidence" value="ECO:0007669"/>
    <property type="project" value="UniProtKB-SubCell"/>
</dbReference>
<dbReference type="Proteomes" id="UP000740926">
    <property type="component" value="Unassembled WGS sequence"/>
</dbReference>
<evidence type="ECO:0000256" key="5">
    <source>
        <dbReference type="SAM" id="Phobius"/>
    </source>
</evidence>
<accession>A0A9P7C5E6</accession>
<evidence type="ECO:0008006" key="8">
    <source>
        <dbReference type="Google" id="ProtNLM"/>
    </source>
</evidence>
<evidence type="ECO:0000256" key="1">
    <source>
        <dbReference type="ARBA" id="ARBA00004141"/>
    </source>
</evidence>
<name>A0A9P7C5E6_9FUNG</name>
<proteinExistence type="predicted"/>
<evidence type="ECO:0000313" key="7">
    <source>
        <dbReference type="Proteomes" id="UP000740926"/>
    </source>
</evidence>
<evidence type="ECO:0000256" key="4">
    <source>
        <dbReference type="ARBA" id="ARBA00023136"/>
    </source>
</evidence>
<reference evidence="6 7" key="1">
    <citation type="journal article" date="2020" name="Microb. Genom.">
        <title>Genetic diversity of clinical and environmental Mucorales isolates obtained from an investigation of mucormycosis cases among solid organ transplant recipients.</title>
        <authorList>
            <person name="Nguyen M.H."/>
            <person name="Kaul D."/>
            <person name="Muto C."/>
            <person name="Cheng S.J."/>
            <person name="Richter R.A."/>
            <person name="Bruno V.M."/>
            <person name="Liu G."/>
            <person name="Beyhan S."/>
            <person name="Sundermann A.J."/>
            <person name="Mounaud S."/>
            <person name="Pasculle A.W."/>
            <person name="Nierman W.C."/>
            <person name="Driscoll E."/>
            <person name="Cumbie R."/>
            <person name="Clancy C.J."/>
            <person name="Dupont C.L."/>
        </authorList>
    </citation>
    <scope>NUCLEOTIDE SEQUENCE [LARGE SCALE GENOMIC DNA]</scope>
    <source>
        <strain evidence="6 7">GL24</strain>
    </source>
</reference>
<feature type="transmembrane region" description="Helical" evidence="5">
    <location>
        <begin position="39"/>
        <end position="58"/>
    </location>
</feature>
<dbReference type="Pfam" id="PF04172">
    <property type="entry name" value="LrgB"/>
    <property type="match status" value="1"/>
</dbReference>
<dbReference type="InterPro" id="IPR007300">
    <property type="entry name" value="CidB/LrgB"/>
</dbReference>
<evidence type="ECO:0000256" key="2">
    <source>
        <dbReference type="ARBA" id="ARBA00022692"/>
    </source>
</evidence>
<keyword evidence="3 5" id="KW-1133">Transmembrane helix</keyword>
<evidence type="ECO:0000313" key="6">
    <source>
        <dbReference type="EMBL" id="KAG1537198.1"/>
    </source>
</evidence>
<evidence type="ECO:0000256" key="3">
    <source>
        <dbReference type="ARBA" id="ARBA00022989"/>
    </source>
</evidence>
<dbReference type="AlphaFoldDB" id="A0A9P7C5E6"/>
<comment type="caution">
    <text evidence="6">The sequence shown here is derived from an EMBL/GenBank/DDBJ whole genome shotgun (WGS) entry which is preliminary data.</text>
</comment>
<sequence>MLGSLLDLPPDLRLSLLPRSVATPFAVAVSSHVGGVPDLTAVFVIVTGVFGAAIGQLMRRWLPLRSTLARGALFGMGAHGAGTAKARELAAEEGAVAGLVMVMAGLFNVLVTPAVVVGLLA</sequence>
<organism evidence="6 7">
    <name type="scientific">Rhizopus delemar</name>
    <dbReference type="NCBI Taxonomy" id="936053"/>
    <lineage>
        <taxon>Eukaryota</taxon>
        <taxon>Fungi</taxon>
        <taxon>Fungi incertae sedis</taxon>
        <taxon>Mucoromycota</taxon>
        <taxon>Mucoromycotina</taxon>
        <taxon>Mucoromycetes</taxon>
        <taxon>Mucorales</taxon>
        <taxon>Mucorineae</taxon>
        <taxon>Rhizopodaceae</taxon>
        <taxon>Rhizopus</taxon>
    </lineage>
</organism>
<feature type="transmembrane region" description="Helical" evidence="5">
    <location>
        <begin position="95"/>
        <end position="120"/>
    </location>
</feature>
<keyword evidence="2 5" id="KW-0812">Transmembrane</keyword>
<protein>
    <recommendedName>
        <fullName evidence="8">LrgB-like protein</fullName>
    </recommendedName>
</protein>
<keyword evidence="7" id="KW-1185">Reference proteome</keyword>
<dbReference type="PANTHER" id="PTHR30249:SF16">
    <property type="entry name" value="INNER MEMBRANE PROTEIN"/>
    <property type="match status" value="1"/>
</dbReference>
<dbReference type="PANTHER" id="PTHR30249">
    <property type="entry name" value="PUTATIVE SEROTONIN TRANSPORTER"/>
    <property type="match status" value="1"/>
</dbReference>
<keyword evidence="4 5" id="KW-0472">Membrane</keyword>
<gene>
    <name evidence="6" type="ORF">G6F50_014911</name>
</gene>